<dbReference type="Pfam" id="PF26113">
    <property type="entry name" value="GH16_XgeA"/>
    <property type="match status" value="1"/>
</dbReference>
<proteinExistence type="predicted"/>
<dbReference type="Gene3D" id="2.60.120.200">
    <property type="match status" value="1"/>
</dbReference>
<dbReference type="InterPro" id="IPR000757">
    <property type="entry name" value="Beta-glucanase-like"/>
</dbReference>
<dbReference type="GO" id="GO:0004553">
    <property type="term" value="F:hydrolase activity, hydrolyzing O-glycosyl compounds"/>
    <property type="evidence" value="ECO:0007669"/>
    <property type="project" value="InterPro"/>
</dbReference>
<dbReference type="CDD" id="cd02181">
    <property type="entry name" value="GH16_fungal_Lam16A_glucanase"/>
    <property type="match status" value="1"/>
</dbReference>
<name>A0A8H7XND7_PSICU</name>
<reference evidence="3" key="1">
    <citation type="submission" date="2021-02" db="EMBL/GenBank/DDBJ databases">
        <title>Psilocybe cubensis genome.</title>
        <authorList>
            <person name="Mckernan K.J."/>
            <person name="Crawford S."/>
            <person name="Trippe A."/>
            <person name="Kane L.T."/>
            <person name="Mclaughlin S."/>
        </authorList>
    </citation>
    <scope>NUCLEOTIDE SEQUENCE [LARGE SCALE GENOMIC DNA]</scope>
    <source>
        <strain evidence="3">MGC-MH-2018</strain>
    </source>
</reference>
<keyword evidence="1" id="KW-0732">Signal</keyword>
<dbReference type="InterPro" id="IPR050546">
    <property type="entry name" value="Glycosyl_Hydrlase_16"/>
</dbReference>
<dbReference type="OrthoDB" id="192832at2759"/>
<feature type="signal peptide" evidence="1">
    <location>
        <begin position="1"/>
        <end position="23"/>
    </location>
</feature>
<dbReference type="EMBL" id="JAFIQS010000013">
    <property type="protein sequence ID" value="KAG5163853.1"/>
    <property type="molecule type" value="Genomic_DNA"/>
</dbReference>
<protein>
    <recommendedName>
        <fullName evidence="2">GH16 domain-containing protein</fullName>
    </recommendedName>
</protein>
<dbReference type="PANTHER" id="PTHR10963">
    <property type="entry name" value="GLYCOSYL HYDROLASE-RELATED"/>
    <property type="match status" value="1"/>
</dbReference>
<dbReference type="GO" id="GO:0009251">
    <property type="term" value="P:glucan catabolic process"/>
    <property type="evidence" value="ECO:0007669"/>
    <property type="project" value="TreeGrafter"/>
</dbReference>
<comment type="caution">
    <text evidence="3">The sequence shown here is derived from an EMBL/GenBank/DDBJ whole genome shotgun (WGS) entry which is preliminary data.</text>
</comment>
<dbReference type="SUPFAM" id="SSF49899">
    <property type="entry name" value="Concanavalin A-like lectins/glucanases"/>
    <property type="match status" value="1"/>
</dbReference>
<gene>
    <name evidence="3" type="ORF">JR316_011045</name>
</gene>
<dbReference type="InterPro" id="IPR013320">
    <property type="entry name" value="ConA-like_dom_sf"/>
</dbReference>
<sequence>MLTRRKLICTLLLSLAFLNPALAKTYALTDTVVGSSFYNFFEWEAIDDPTHGRVNYVDEQTSRALNLTFASPDSFILRTDFENVLDPNGPGRNSVRIRSVNTYTSHVAVFDVRHMPQGCSTWPAIWETKESDWPVGGEIDIVEGVNDQVPNAATVHTSPGCVMPADRAQTGTSAQLDCNTEVNENAGCSVSFQSPSTPNSYGPPFNANGGGWYAIERSDSFIKIFFWPRNDDSVPREVSTGARRVNPDGWGTPAAFFPSTSSCDLAEHFEENNIIINLTLCGDFAGAVYPASGCPGTCVDFVNNNPSAFQDAFFDFSSIRVYQ</sequence>
<dbReference type="AlphaFoldDB" id="A0A8H7XND7"/>
<feature type="domain" description="GH16" evidence="2">
    <location>
        <begin position="41"/>
        <end position="293"/>
    </location>
</feature>
<evidence type="ECO:0000256" key="1">
    <source>
        <dbReference type="SAM" id="SignalP"/>
    </source>
</evidence>
<dbReference type="PROSITE" id="PS51762">
    <property type="entry name" value="GH16_2"/>
    <property type="match status" value="1"/>
</dbReference>
<organism evidence="3">
    <name type="scientific">Psilocybe cubensis</name>
    <name type="common">Psychedelic mushroom</name>
    <name type="synonym">Stropharia cubensis</name>
    <dbReference type="NCBI Taxonomy" id="181762"/>
    <lineage>
        <taxon>Eukaryota</taxon>
        <taxon>Fungi</taxon>
        <taxon>Dikarya</taxon>
        <taxon>Basidiomycota</taxon>
        <taxon>Agaricomycotina</taxon>
        <taxon>Agaricomycetes</taxon>
        <taxon>Agaricomycetidae</taxon>
        <taxon>Agaricales</taxon>
        <taxon>Agaricineae</taxon>
        <taxon>Strophariaceae</taxon>
        <taxon>Psilocybe</taxon>
    </lineage>
</organism>
<evidence type="ECO:0000313" key="3">
    <source>
        <dbReference type="EMBL" id="KAG5163853.1"/>
    </source>
</evidence>
<feature type="chain" id="PRO_5034213575" description="GH16 domain-containing protein" evidence="1">
    <location>
        <begin position="24"/>
        <end position="323"/>
    </location>
</feature>
<dbReference type="PANTHER" id="PTHR10963:SF24">
    <property type="entry name" value="GLYCOSIDASE C21B10.07-RELATED"/>
    <property type="match status" value="1"/>
</dbReference>
<evidence type="ECO:0000259" key="2">
    <source>
        <dbReference type="PROSITE" id="PS51762"/>
    </source>
</evidence>
<accession>A0A8H7XND7</accession>